<reference evidence="2 3" key="1">
    <citation type="submission" date="2019-08" db="EMBL/GenBank/DDBJ databases">
        <title>Flavobacterium alkalisoli sp. nov., isolated from rhizosphere soil of Suaeda salsa.</title>
        <authorList>
            <person name="Sun J.-Q."/>
            <person name="Xu L."/>
        </authorList>
    </citation>
    <scope>NUCLEOTIDE SEQUENCE [LARGE SCALE GENOMIC DNA]</scope>
    <source>
        <strain evidence="2 3">XS-5</strain>
    </source>
</reference>
<organism evidence="2 3">
    <name type="scientific">Flavobacterium alkalisoli</name>
    <dbReference type="NCBI Taxonomy" id="2602769"/>
    <lineage>
        <taxon>Bacteria</taxon>
        <taxon>Pseudomonadati</taxon>
        <taxon>Bacteroidota</taxon>
        <taxon>Flavobacteriia</taxon>
        <taxon>Flavobacteriales</taxon>
        <taxon>Flavobacteriaceae</taxon>
        <taxon>Flavobacterium</taxon>
    </lineage>
</organism>
<dbReference type="EMBL" id="CP042831">
    <property type="protein sequence ID" value="QEE51031.1"/>
    <property type="molecule type" value="Genomic_DNA"/>
</dbReference>
<name>A0A5B9FXK7_9FLAO</name>
<dbReference type="Proteomes" id="UP000321222">
    <property type="component" value="Chromosome"/>
</dbReference>
<protein>
    <submittedName>
        <fullName evidence="2">Nucleotidyltransferase</fullName>
    </submittedName>
</protein>
<dbReference type="AlphaFoldDB" id="A0A5B9FXK7"/>
<dbReference type="GO" id="GO:0016740">
    <property type="term" value="F:transferase activity"/>
    <property type="evidence" value="ECO:0007669"/>
    <property type="project" value="UniProtKB-KW"/>
</dbReference>
<keyword evidence="1" id="KW-1133">Transmembrane helix</keyword>
<sequence length="280" mass="31066">MARQISEIQNEMLLAIANDSVLSLVFTSTSATAMFRLFTYIVAVSIGTMENLFDTHDAEVATTLFNQKSGRLPWYRTMALAFLYGFDLVTDHDYFDTTGATDEQIEAAKVVKYCAVNEAEDSSTVIIKIAGEENGVLAPIPLEQKEAFEAYMEEVKWAGVDLEIINFLPDRLYLSIQVKRDALVLDANGISILNGNNPVNEAIQAYMKELPFNGELRLNHLIDRLQVVPGVIDATILNAETSWIDAETAGYGDLQPLNIATIPESGYFEVVTFDNITYVV</sequence>
<feature type="transmembrane region" description="Helical" evidence="1">
    <location>
        <begin position="21"/>
        <end position="43"/>
    </location>
</feature>
<evidence type="ECO:0000256" key="1">
    <source>
        <dbReference type="SAM" id="Phobius"/>
    </source>
</evidence>
<keyword evidence="3" id="KW-1185">Reference proteome</keyword>
<dbReference type="KEGG" id="fak:FUA48_16040"/>
<keyword evidence="2" id="KW-0808">Transferase</keyword>
<keyword evidence="1" id="KW-0812">Transmembrane</keyword>
<dbReference type="RefSeq" id="WP_147584470.1">
    <property type="nucleotide sequence ID" value="NZ_CP042831.1"/>
</dbReference>
<evidence type="ECO:0000313" key="2">
    <source>
        <dbReference type="EMBL" id="QEE51031.1"/>
    </source>
</evidence>
<gene>
    <name evidence="2" type="ORF">FUA48_16040</name>
</gene>
<accession>A0A5B9FXK7</accession>
<keyword evidence="1" id="KW-0472">Membrane</keyword>
<dbReference type="OrthoDB" id="1053324at2"/>
<proteinExistence type="predicted"/>
<evidence type="ECO:0000313" key="3">
    <source>
        <dbReference type="Proteomes" id="UP000321222"/>
    </source>
</evidence>